<dbReference type="RefSeq" id="WP_049614710.1">
    <property type="nucleotide sequence ID" value="NZ_CAWMMU010000008.1"/>
</dbReference>
<reference evidence="4" key="2">
    <citation type="submission" date="2015-03" db="EMBL/GenBank/DDBJ databases">
        <authorList>
            <consortium name="Pathogen Informatics"/>
        </authorList>
    </citation>
    <scope>NUCLEOTIDE SEQUENCE [LARGE SCALE GENOMIC DNA]</scope>
    <source>
        <strain evidence="4">A125KOH2</strain>
    </source>
</reference>
<reference evidence="1" key="3">
    <citation type="submission" date="2015-03" db="EMBL/GenBank/DDBJ databases">
        <authorList>
            <person name="Murphy D."/>
        </authorList>
    </citation>
    <scope>NUCLEOTIDE SEQUENCE [LARGE SCALE GENOMIC DNA]</scope>
    <source>
        <strain evidence="1">A125KOH2</strain>
    </source>
</reference>
<dbReference type="AlphaFoldDB" id="A0A0T9QZX6"/>
<evidence type="ECO:0000313" key="4">
    <source>
        <dbReference type="Proteomes" id="UP000045840"/>
    </source>
</evidence>
<evidence type="ECO:0000313" key="2">
    <source>
        <dbReference type="EMBL" id="CRY66650.1"/>
    </source>
</evidence>
<evidence type="ECO:0000313" key="1">
    <source>
        <dbReference type="EMBL" id="CNI37460.1"/>
    </source>
</evidence>
<sequence>MNKDNPCIAQSLADVLGDIALYLQAAERFSLDPHQGIQIADTIVDYCADYAKTMSRRAAQKGADHEI</sequence>
<proteinExistence type="predicted"/>
<name>A0A0T9QZX6_9GAMM</name>
<evidence type="ECO:0000313" key="3">
    <source>
        <dbReference type="Proteomes" id="UP000044625"/>
    </source>
</evidence>
<organism evidence="1 4">
    <name type="scientific">Yersinia pekkanenii</name>
    <dbReference type="NCBI Taxonomy" id="1288385"/>
    <lineage>
        <taxon>Bacteria</taxon>
        <taxon>Pseudomonadati</taxon>
        <taxon>Pseudomonadota</taxon>
        <taxon>Gammaproteobacteria</taxon>
        <taxon>Enterobacterales</taxon>
        <taxon>Yersiniaceae</taxon>
        <taxon>Yersinia</taxon>
    </lineage>
</organism>
<gene>
    <name evidence="1" type="ORF">ERS008529_03837</name>
    <name evidence="2" type="ORF">ERS137968_01928</name>
</gene>
<dbReference type="EMBL" id="CWJL01000008">
    <property type="protein sequence ID" value="CRY66650.1"/>
    <property type="molecule type" value="Genomic_DNA"/>
</dbReference>
<dbReference type="EMBL" id="CQAZ01000044">
    <property type="protein sequence ID" value="CNI37460.1"/>
    <property type="molecule type" value="Genomic_DNA"/>
</dbReference>
<reference evidence="2 3" key="1">
    <citation type="submission" date="2015-03" db="EMBL/GenBank/DDBJ databases">
        <authorList>
            <consortium name="Pathogen Informatics"/>
            <person name="Murphy D."/>
        </authorList>
    </citation>
    <scope>NUCLEOTIDE SEQUENCE [LARGE SCALE GENOMIC DNA]</scope>
    <source>
        <strain evidence="2">Type strain: CIP110230</strain>
        <strain evidence="3">type strain: CIP110230</strain>
    </source>
</reference>
<dbReference type="OrthoDB" id="9979648at2"/>
<dbReference type="STRING" id="1288385.ERS137968_01928"/>
<protein>
    <submittedName>
        <fullName evidence="1">Uncharacterized protein</fullName>
    </submittedName>
</protein>
<dbReference type="Proteomes" id="UP000045840">
    <property type="component" value="Unassembled WGS sequence"/>
</dbReference>
<accession>A0A0T9QZX6</accession>
<keyword evidence="3" id="KW-1185">Reference proteome</keyword>
<dbReference type="Proteomes" id="UP000044625">
    <property type="component" value="Unassembled WGS sequence"/>
</dbReference>